<accession>A0ABQ4BN94</accession>
<evidence type="ECO:0000313" key="1">
    <source>
        <dbReference type="EMBL" id="GIE72123.1"/>
    </source>
</evidence>
<sequence length="100" mass="11668">MAAGICPRHWRGPAKEITSARRHGPYHRSVLERCAGCHSFRVIIRTQLTIVKSDRLHLFFTSFKKRVKRLRVKQSNCINWRRARNAGLPAFRAWARAAQM</sequence>
<dbReference type="Proteomes" id="UP000624709">
    <property type="component" value="Unassembled WGS sequence"/>
</dbReference>
<comment type="caution">
    <text evidence="1">The sequence shown here is derived from an EMBL/GenBank/DDBJ whole genome shotgun (WGS) entry which is preliminary data.</text>
</comment>
<gene>
    <name evidence="1" type="ORF">Apa02nite_082310</name>
</gene>
<organism evidence="1 2">
    <name type="scientific">Actinoplanes palleronii</name>
    <dbReference type="NCBI Taxonomy" id="113570"/>
    <lineage>
        <taxon>Bacteria</taxon>
        <taxon>Bacillati</taxon>
        <taxon>Actinomycetota</taxon>
        <taxon>Actinomycetes</taxon>
        <taxon>Micromonosporales</taxon>
        <taxon>Micromonosporaceae</taxon>
        <taxon>Actinoplanes</taxon>
    </lineage>
</organism>
<evidence type="ECO:0000313" key="2">
    <source>
        <dbReference type="Proteomes" id="UP000624709"/>
    </source>
</evidence>
<reference evidence="1 2" key="1">
    <citation type="submission" date="2021-01" db="EMBL/GenBank/DDBJ databases">
        <title>Whole genome shotgun sequence of Actinoplanes palleronii NBRC 14916.</title>
        <authorList>
            <person name="Komaki H."/>
            <person name="Tamura T."/>
        </authorList>
    </citation>
    <scope>NUCLEOTIDE SEQUENCE [LARGE SCALE GENOMIC DNA]</scope>
    <source>
        <strain evidence="1 2">NBRC 14916</strain>
    </source>
</reference>
<name>A0ABQ4BN94_9ACTN</name>
<keyword evidence="2" id="KW-1185">Reference proteome</keyword>
<protein>
    <submittedName>
        <fullName evidence="1">Uncharacterized protein</fullName>
    </submittedName>
</protein>
<proteinExistence type="predicted"/>
<dbReference type="EMBL" id="BOMS01000137">
    <property type="protein sequence ID" value="GIE72123.1"/>
    <property type="molecule type" value="Genomic_DNA"/>
</dbReference>